<dbReference type="PANTHER" id="PTHR25466">
    <property type="entry name" value="T-LYMPHOCYTE ACTIVATION ANTIGEN"/>
    <property type="match status" value="1"/>
</dbReference>
<keyword evidence="7" id="KW-1015">Disulfide bond</keyword>
<dbReference type="FunFam" id="2.60.40.10:FF:000142">
    <property type="entry name" value="V-set domain-containing T-cell activation inhibitor 1"/>
    <property type="match status" value="1"/>
</dbReference>
<feature type="transmembrane region" description="Helical" evidence="11">
    <location>
        <begin position="465"/>
        <end position="486"/>
    </location>
</feature>
<dbReference type="GO" id="GO:0009897">
    <property type="term" value="C:external side of plasma membrane"/>
    <property type="evidence" value="ECO:0007669"/>
    <property type="project" value="TreeGrafter"/>
</dbReference>
<dbReference type="GO" id="GO:0006955">
    <property type="term" value="P:immune response"/>
    <property type="evidence" value="ECO:0007669"/>
    <property type="project" value="TreeGrafter"/>
</dbReference>
<evidence type="ECO:0000313" key="15">
    <source>
        <dbReference type="Proteomes" id="UP001059041"/>
    </source>
</evidence>
<evidence type="ECO:0000256" key="8">
    <source>
        <dbReference type="ARBA" id="ARBA00023170"/>
    </source>
</evidence>
<dbReference type="GO" id="GO:0031295">
    <property type="term" value="P:T cell costimulation"/>
    <property type="evidence" value="ECO:0007669"/>
    <property type="project" value="TreeGrafter"/>
</dbReference>
<keyword evidence="15" id="KW-1185">Reference proteome</keyword>
<reference evidence="14" key="1">
    <citation type="submission" date="2021-02" db="EMBL/GenBank/DDBJ databases">
        <title>Comparative genomics reveals that relaxation of natural selection precedes convergent phenotypic evolution of cavefish.</title>
        <authorList>
            <person name="Peng Z."/>
        </authorList>
    </citation>
    <scope>NUCLEOTIDE SEQUENCE</scope>
    <source>
        <tissue evidence="14">Muscle</tissue>
    </source>
</reference>
<evidence type="ECO:0000256" key="6">
    <source>
        <dbReference type="ARBA" id="ARBA00023136"/>
    </source>
</evidence>
<feature type="transmembrane region" description="Helical" evidence="11">
    <location>
        <begin position="172"/>
        <end position="194"/>
    </location>
</feature>
<keyword evidence="6 11" id="KW-0472">Membrane</keyword>
<feature type="transmembrane region" description="Helical" evidence="11">
    <location>
        <begin position="234"/>
        <end position="256"/>
    </location>
</feature>
<keyword evidence="3 11" id="KW-0812">Transmembrane</keyword>
<feature type="transmembrane region" description="Helical" evidence="11">
    <location>
        <begin position="276"/>
        <end position="300"/>
    </location>
</feature>
<dbReference type="AlphaFoldDB" id="A0A9W7TWB3"/>
<dbReference type="Proteomes" id="UP001059041">
    <property type="component" value="Linkage Group LG11"/>
</dbReference>
<feature type="chain" id="PRO_5040900296" description="Ig-like domain-containing protein" evidence="12">
    <location>
        <begin position="22"/>
        <end position="529"/>
    </location>
</feature>
<keyword evidence="4 12" id="KW-0732">Signal</keyword>
<proteinExistence type="predicted"/>
<dbReference type="GO" id="GO:0007166">
    <property type="term" value="P:cell surface receptor signaling pathway"/>
    <property type="evidence" value="ECO:0007669"/>
    <property type="project" value="TreeGrafter"/>
</dbReference>
<keyword evidence="9" id="KW-0325">Glycoprotein</keyword>
<dbReference type="OrthoDB" id="8902221at2759"/>
<feature type="transmembrane region" description="Helical" evidence="11">
    <location>
        <begin position="143"/>
        <end position="165"/>
    </location>
</feature>
<name>A0A9W7TWB3_TRIRA</name>
<evidence type="ECO:0000256" key="12">
    <source>
        <dbReference type="SAM" id="SignalP"/>
    </source>
</evidence>
<feature type="transmembrane region" description="Helical" evidence="11">
    <location>
        <begin position="334"/>
        <end position="352"/>
    </location>
</feature>
<evidence type="ECO:0000259" key="13">
    <source>
        <dbReference type="PROSITE" id="PS50835"/>
    </source>
</evidence>
<evidence type="ECO:0000256" key="7">
    <source>
        <dbReference type="ARBA" id="ARBA00023157"/>
    </source>
</evidence>
<feature type="transmembrane region" description="Helical" evidence="11">
    <location>
        <begin position="200"/>
        <end position="222"/>
    </location>
</feature>
<evidence type="ECO:0000256" key="11">
    <source>
        <dbReference type="SAM" id="Phobius"/>
    </source>
</evidence>
<evidence type="ECO:0000313" key="14">
    <source>
        <dbReference type="EMBL" id="KAI7803409.1"/>
    </source>
</evidence>
<evidence type="ECO:0000256" key="2">
    <source>
        <dbReference type="ARBA" id="ARBA00022475"/>
    </source>
</evidence>
<dbReference type="InterPro" id="IPR036179">
    <property type="entry name" value="Ig-like_dom_sf"/>
</dbReference>
<keyword evidence="8" id="KW-0675">Receptor</keyword>
<gene>
    <name evidence="14" type="ORF">IRJ41_006442</name>
</gene>
<dbReference type="Gene3D" id="2.60.40.10">
    <property type="entry name" value="Immunoglobulins"/>
    <property type="match status" value="1"/>
</dbReference>
<feature type="signal peptide" evidence="12">
    <location>
        <begin position="1"/>
        <end position="21"/>
    </location>
</feature>
<sequence>MFPMKMKLLLCFFISLHVMLSDERLIVSGSNFSLSAYVGQDMTLNCSVDSHIPPEEVSWKKIDKHGNILVLLYQNNKIHPDSSDERYRDRVEFFSDEIHRGNFSLRLKRVRTEDKGLYMCQVFAGPLTANTTVELQQLGFSGFHVMVLILCVTACGSVLLIWWLILRSQNSVLCVQMCLVFCPNILMFFAFVFWGVSEGFLNETVTCCALFFLRPLMLLWSAPQDNDFPEKMRYVACYSFCLEFILFTSVVFSVLYKNVGNRLLHFSAFERSMITVLFGMMPVLCVIIIVYIVFTVAAATHPLKLNIMAFISFDILPPLQLILLFYAFGVARGTFLIAGVLPVIVIVARFNWNYICGREGLKCHPLVTRTVWFIFTLLMNVIIGSFYLMALENEEDIAGWACLIMFLQVLWAVINFRRSFNHWGVKINVAVYLFGSAGVVLINAVALMTKLIVKKVNGEHSLGDLRVTVFTSESLFAVCLLILQIYDVSGGFKQSETQLRRQPSFTQRYYNRGSSLQIHGTEPIAQQNP</sequence>
<feature type="transmembrane region" description="Helical" evidence="11">
    <location>
        <begin position="429"/>
        <end position="453"/>
    </location>
</feature>
<dbReference type="SUPFAM" id="SSF48726">
    <property type="entry name" value="Immunoglobulin"/>
    <property type="match status" value="1"/>
</dbReference>
<dbReference type="InterPro" id="IPR013106">
    <property type="entry name" value="Ig_V-set"/>
</dbReference>
<evidence type="ECO:0000256" key="3">
    <source>
        <dbReference type="ARBA" id="ARBA00022692"/>
    </source>
</evidence>
<dbReference type="InterPro" id="IPR003599">
    <property type="entry name" value="Ig_sub"/>
</dbReference>
<dbReference type="GO" id="GO:0071222">
    <property type="term" value="P:cellular response to lipopolysaccharide"/>
    <property type="evidence" value="ECO:0007669"/>
    <property type="project" value="TreeGrafter"/>
</dbReference>
<dbReference type="PANTHER" id="PTHR25466:SF14">
    <property type="entry name" value="BUTYROPHILIN SUBFAMILY 2 MEMBER A2-LIKE-RELATED"/>
    <property type="match status" value="1"/>
</dbReference>
<evidence type="ECO:0000256" key="4">
    <source>
        <dbReference type="ARBA" id="ARBA00022729"/>
    </source>
</evidence>
<dbReference type="SMART" id="SM00406">
    <property type="entry name" value="IGv"/>
    <property type="match status" value="1"/>
</dbReference>
<dbReference type="InterPro" id="IPR007110">
    <property type="entry name" value="Ig-like_dom"/>
</dbReference>
<comment type="caution">
    <text evidence="14">The sequence shown here is derived from an EMBL/GenBank/DDBJ whole genome shotgun (WGS) entry which is preliminary data.</text>
</comment>
<dbReference type="EMBL" id="JAFHDT010000011">
    <property type="protein sequence ID" value="KAI7803409.1"/>
    <property type="molecule type" value="Genomic_DNA"/>
</dbReference>
<keyword evidence="10" id="KW-0393">Immunoglobulin domain</keyword>
<dbReference type="GO" id="GO:0042102">
    <property type="term" value="P:positive regulation of T cell proliferation"/>
    <property type="evidence" value="ECO:0007669"/>
    <property type="project" value="TreeGrafter"/>
</dbReference>
<feature type="transmembrane region" description="Helical" evidence="11">
    <location>
        <begin position="307"/>
        <end position="328"/>
    </location>
</feature>
<feature type="transmembrane region" description="Helical" evidence="11">
    <location>
        <begin position="397"/>
        <end position="417"/>
    </location>
</feature>
<dbReference type="SMART" id="SM00409">
    <property type="entry name" value="IG"/>
    <property type="match status" value="1"/>
</dbReference>
<evidence type="ECO:0000256" key="10">
    <source>
        <dbReference type="ARBA" id="ARBA00023319"/>
    </source>
</evidence>
<dbReference type="InterPro" id="IPR013783">
    <property type="entry name" value="Ig-like_fold"/>
</dbReference>
<evidence type="ECO:0000256" key="9">
    <source>
        <dbReference type="ARBA" id="ARBA00023180"/>
    </source>
</evidence>
<keyword evidence="2" id="KW-1003">Cell membrane</keyword>
<dbReference type="InterPro" id="IPR051713">
    <property type="entry name" value="T-cell_Activation_Regulation"/>
</dbReference>
<dbReference type="PROSITE" id="PS50835">
    <property type="entry name" value="IG_LIKE"/>
    <property type="match status" value="1"/>
</dbReference>
<protein>
    <recommendedName>
        <fullName evidence="13">Ig-like domain-containing protein</fullName>
    </recommendedName>
</protein>
<accession>A0A9W7TWB3</accession>
<evidence type="ECO:0000256" key="1">
    <source>
        <dbReference type="ARBA" id="ARBA00004251"/>
    </source>
</evidence>
<evidence type="ECO:0000256" key="5">
    <source>
        <dbReference type="ARBA" id="ARBA00022989"/>
    </source>
</evidence>
<comment type="subcellular location">
    <subcellularLocation>
        <location evidence="1">Cell membrane</location>
        <topology evidence="1">Single-pass type I membrane protein</topology>
    </subcellularLocation>
</comment>
<feature type="transmembrane region" description="Helical" evidence="11">
    <location>
        <begin position="372"/>
        <end position="391"/>
    </location>
</feature>
<dbReference type="Pfam" id="PF07686">
    <property type="entry name" value="V-set"/>
    <property type="match status" value="1"/>
</dbReference>
<keyword evidence="5 11" id="KW-1133">Transmembrane helix</keyword>
<dbReference type="GO" id="GO:0042130">
    <property type="term" value="P:negative regulation of T cell proliferation"/>
    <property type="evidence" value="ECO:0007669"/>
    <property type="project" value="TreeGrafter"/>
</dbReference>
<organism evidence="14 15">
    <name type="scientific">Triplophysa rosa</name>
    <name type="common">Cave loach</name>
    <dbReference type="NCBI Taxonomy" id="992332"/>
    <lineage>
        <taxon>Eukaryota</taxon>
        <taxon>Metazoa</taxon>
        <taxon>Chordata</taxon>
        <taxon>Craniata</taxon>
        <taxon>Vertebrata</taxon>
        <taxon>Euteleostomi</taxon>
        <taxon>Actinopterygii</taxon>
        <taxon>Neopterygii</taxon>
        <taxon>Teleostei</taxon>
        <taxon>Ostariophysi</taxon>
        <taxon>Cypriniformes</taxon>
        <taxon>Nemacheilidae</taxon>
        <taxon>Triplophysa</taxon>
    </lineage>
</organism>
<feature type="domain" description="Ig-like" evidence="13">
    <location>
        <begin position="39"/>
        <end position="136"/>
    </location>
</feature>